<dbReference type="OrthoDB" id="581140at2"/>
<dbReference type="Proteomes" id="UP000256709">
    <property type="component" value="Unassembled WGS sequence"/>
</dbReference>
<dbReference type="AlphaFoldDB" id="A0A3E0VEG0"/>
<protein>
    <recommendedName>
        <fullName evidence="4">DUF3500 domain-containing protein</fullName>
    </recommendedName>
</protein>
<dbReference type="InterPro" id="IPR021889">
    <property type="entry name" value="DUF3500"/>
</dbReference>
<dbReference type="Pfam" id="PF12006">
    <property type="entry name" value="DUF3500"/>
    <property type="match status" value="1"/>
</dbReference>
<dbReference type="PANTHER" id="PTHR37489">
    <property type="entry name" value="DUF3500 DOMAIN-CONTAINING PROTEIN"/>
    <property type="match status" value="1"/>
</dbReference>
<dbReference type="PANTHER" id="PTHR37489:SF1">
    <property type="entry name" value="DUF3500 DOMAIN-CONTAINING PROTEIN"/>
    <property type="match status" value="1"/>
</dbReference>
<feature type="compositionally biased region" description="Gly residues" evidence="1">
    <location>
        <begin position="27"/>
        <end position="39"/>
    </location>
</feature>
<evidence type="ECO:0000313" key="2">
    <source>
        <dbReference type="EMBL" id="RFA07760.1"/>
    </source>
</evidence>
<reference evidence="2 3" key="1">
    <citation type="submission" date="2017-04" db="EMBL/GenBank/DDBJ databases">
        <title>Comparative genome analysis of Subtercola boreus.</title>
        <authorList>
            <person name="Cho Y.-J."/>
            <person name="Cho A."/>
            <person name="Kim O.-S."/>
            <person name="Lee J.-I."/>
        </authorList>
    </citation>
    <scope>NUCLEOTIDE SEQUENCE [LARGE SCALE GENOMIC DNA]</scope>
    <source>
        <strain evidence="2 3">P27444</strain>
    </source>
</reference>
<name>A0A3E0VEG0_9MICO</name>
<feature type="compositionally biased region" description="Gly residues" evidence="1">
    <location>
        <begin position="1"/>
        <end position="18"/>
    </location>
</feature>
<comment type="caution">
    <text evidence="2">The sequence shown here is derived from an EMBL/GenBank/DDBJ whole genome shotgun (WGS) entry which is preliminary data.</text>
</comment>
<accession>A0A3E0VEG0</accession>
<gene>
    <name evidence="2" type="ORF">B7R21_15680</name>
</gene>
<sequence length="310" mass="31548">MGGAGGAGGGAMPSGAPGGSTIPSGAPAGGMTGGQGTGSAGPRLGLSLGDLSDSQLASFNALLAAVTGSTAGLGYDEIQQHLNADDYLEANGGGSDYGRANFYISFLGAPSDTGMWEFQFGGHHLAVANTYNNATLVGATPAFRGIEPFSAFDGNGRTNQPLAVKAAAFTALLAGLTTDQLATAKLGSVYSDIVLTPGNDWAFPTAHEGLQVSVLSDTQKALVLAAIAGYVNDIADADAATILSKYQGELADTYVAYSGTTALTEQNDYVRIDGPSVWIEYSMQHGIVLAGNHPHSVWRDRTTDYGGTKA</sequence>
<evidence type="ECO:0000256" key="1">
    <source>
        <dbReference type="SAM" id="MobiDB-lite"/>
    </source>
</evidence>
<proteinExistence type="predicted"/>
<evidence type="ECO:0000313" key="3">
    <source>
        <dbReference type="Proteomes" id="UP000256709"/>
    </source>
</evidence>
<dbReference type="EMBL" id="NBXA01000026">
    <property type="protein sequence ID" value="RFA07760.1"/>
    <property type="molecule type" value="Genomic_DNA"/>
</dbReference>
<evidence type="ECO:0008006" key="4">
    <source>
        <dbReference type="Google" id="ProtNLM"/>
    </source>
</evidence>
<feature type="region of interest" description="Disordered" evidence="1">
    <location>
        <begin position="1"/>
        <end position="45"/>
    </location>
</feature>
<organism evidence="2 3">
    <name type="scientific">Subtercola boreus</name>
    <dbReference type="NCBI Taxonomy" id="120213"/>
    <lineage>
        <taxon>Bacteria</taxon>
        <taxon>Bacillati</taxon>
        <taxon>Actinomycetota</taxon>
        <taxon>Actinomycetes</taxon>
        <taxon>Micrococcales</taxon>
        <taxon>Microbacteriaceae</taxon>
        <taxon>Subtercola</taxon>
    </lineage>
</organism>